<dbReference type="EMBL" id="GBRH01172532">
    <property type="protein sequence ID" value="JAE25364.1"/>
    <property type="molecule type" value="Transcribed_RNA"/>
</dbReference>
<proteinExistence type="predicted"/>
<name>A0A0A9GPL6_ARUDO</name>
<accession>A0A0A9GPL6</accession>
<reference evidence="1" key="1">
    <citation type="submission" date="2014-09" db="EMBL/GenBank/DDBJ databases">
        <authorList>
            <person name="Magalhaes I.L.F."/>
            <person name="Oliveira U."/>
            <person name="Santos F.R."/>
            <person name="Vidigal T.H.D.A."/>
            <person name="Brescovit A.D."/>
            <person name="Santos A.J."/>
        </authorList>
    </citation>
    <scope>NUCLEOTIDE SEQUENCE</scope>
    <source>
        <tissue evidence="1">Shoot tissue taken approximately 20 cm above the soil surface</tissue>
    </source>
</reference>
<reference evidence="1" key="2">
    <citation type="journal article" date="2015" name="Data Brief">
        <title>Shoot transcriptome of the giant reed, Arundo donax.</title>
        <authorList>
            <person name="Barrero R.A."/>
            <person name="Guerrero F.D."/>
            <person name="Moolhuijzen P."/>
            <person name="Goolsby J.A."/>
            <person name="Tidwell J."/>
            <person name="Bellgard S.E."/>
            <person name="Bellgard M.I."/>
        </authorList>
    </citation>
    <scope>NUCLEOTIDE SEQUENCE</scope>
    <source>
        <tissue evidence="1">Shoot tissue taken approximately 20 cm above the soil surface</tissue>
    </source>
</reference>
<sequence length="87" mass="10110">MLHIVGFPKIFLFLKLLICLQDSGIFLISECTILFYSAMYMNALCSYTERSRHLPELFLLFLTLPISKGDGTSLSLPFFCRWIIYPH</sequence>
<organism evidence="1">
    <name type="scientific">Arundo donax</name>
    <name type="common">Giant reed</name>
    <name type="synonym">Donax arundinaceus</name>
    <dbReference type="NCBI Taxonomy" id="35708"/>
    <lineage>
        <taxon>Eukaryota</taxon>
        <taxon>Viridiplantae</taxon>
        <taxon>Streptophyta</taxon>
        <taxon>Embryophyta</taxon>
        <taxon>Tracheophyta</taxon>
        <taxon>Spermatophyta</taxon>
        <taxon>Magnoliopsida</taxon>
        <taxon>Liliopsida</taxon>
        <taxon>Poales</taxon>
        <taxon>Poaceae</taxon>
        <taxon>PACMAD clade</taxon>
        <taxon>Arundinoideae</taxon>
        <taxon>Arundineae</taxon>
        <taxon>Arundo</taxon>
    </lineage>
</organism>
<protein>
    <submittedName>
        <fullName evidence="1">Uncharacterized protein</fullName>
    </submittedName>
</protein>
<evidence type="ECO:0000313" key="1">
    <source>
        <dbReference type="EMBL" id="JAE25364.1"/>
    </source>
</evidence>
<dbReference type="AlphaFoldDB" id="A0A0A9GPL6"/>